<dbReference type="AlphaFoldDB" id="A0A9P9DU10"/>
<evidence type="ECO:0000256" key="2">
    <source>
        <dbReference type="SAM" id="Phobius"/>
    </source>
</evidence>
<evidence type="ECO:0000313" key="4">
    <source>
        <dbReference type="Proteomes" id="UP000700596"/>
    </source>
</evidence>
<protein>
    <submittedName>
        <fullName evidence="3">Uncharacterized protein</fullName>
    </submittedName>
</protein>
<keyword evidence="2" id="KW-1133">Transmembrane helix</keyword>
<dbReference type="OrthoDB" id="5358884at2759"/>
<name>A0A9P9DU10_9PLEO</name>
<keyword evidence="2" id="KW-0472">Membrane</keyword>
<evidence type="ECO:0000256" key="1">
    <source>
        <dbReference type="SAM" id="MobiDB-lite"/>
    </source>
</evidence>
<accession>A0A9P9DU10</accession>
<keyword evidence="2" id="KW-0812">Transmembrane</keyword>
<gene>
    <name evidence="3" type="ORF">B0J11DRAFT_312193</name>
</gene>
<dbReference type="EMBL" id="JAGMWT010000007">
    <property type="protein sequence ID" value="KAH7125695.1"/>
    <property type="molecule type" value="Genomic_DNA"/>
</dbReference>
<organism evidence="3 4">
    <name type="scientific">Dendryphion nanum</name>
    <dbReference type="NCBI Taxonomy" id="256645"/>
    <lineage>
        <taxon>Eukaryota</taxon>
        <taxon>Fungi</taxon>
        <taxon>Dikarya</taxon>
        <taxon>Ascomycota</taxon>
        <taxon>Pezizomycotina</taxon>
        <taxon>Dothideomycetes</taxon>
        <taxon>Pleosporomycetidae</taxon>
        <taxon>Pleosporales</taxon>
        <taxon>Torulaceae</taxon>
        <taxon>Dendryphion</taxon>
    </lineage>
</organism>
<proteinExistence type="predicted"/>
<evidence type="ECO:0000313" key="3">
    <source>
        <dbReference type="EMBL" id="KAH7125695.1"/>
    </source>
</evidence>
<sequence>MDRSQPQPQMESTIPIEYRKIYSPELQHVAHSTLEPVLPSPKEYPSKYTVIPLPEDSAKYLYDAPQETLSRPSPWTRWPFLILYAILIAVLSGVIGGIAGRSIESNRHSGGESPGTAASTPLPGACPSVPNGNATENNATTTAAGVVIPYFDCERDDRKTLTSNHSKIDYKLYCDVDWTGGDGDSIRISTQSGSACIEACSTMESLKDKNNGTGCVGVLFVPQWTDPDVAMRANNNVPMNCFLKRKVSAYPLRDKNKRQDIKQVVAMCLKSSCPP</sequence>
<dbReference type="Proteomes" id="UP000700596">
    <property type="component" value="Unassembled WGS sequence"/>
</dbReference>
<feature type="transmembrane region" description="Helical" evidence="2">
    <location>
        <begin position="78"/>
        <end position="99"/>
    </location>
</feature>
<reference evidence="3" key="1">
    <citation type="journal article" date="2021" name="Nat. Commun.">
        <title>Genetic determinants of endophytism in the Arabidopsis root mycobiome.</title>
        <authorList>
            <person name="Mesny F."/>
            <person name="Miyauchi S."/>
            <person name="Thiergart T."/>
            <person name="Pickel B."/>
            <person name="Atanasova L."/>
            <person name="Karlsson M."/>
            <person name="Huettel B."/>
            <person name="Barry K.W."/>
            <person name="Haridas S."/>
            <person name="Chen C."/>
            <person name="Bauer D."/>
            <person name="Andreopoulos W."/>
            <person name="Pangilinan J."/>
            <person name="LaButti K."/>
            <person name="Riley R."/>
            <person name="Lipzen A."/>
            <person name="Clum A."/>
            <person name="Drula E."/>
            <person name="Henrissat B."/>
            <person name="Kohler A."/>
            <person name="Grigoriev I.V."/>
            <person name="Martin F.M."/>
            <person name="Hacquard S."/>
        </authorList>
    </citation>
    <scope>NUCLEOTIDE SEQUENCE</scope>
    <source>
        <strain evidence="3">MPI-CAGE-CH-0243</strain>
    </source>
</reference>
<feature type="region of interest" description="Disordered" evidence="1">
    <location>
        <begin position="105"/>
        <end position="137"/>
    </location>
</feature>
<comment type="caution">
    <text evidence="3">The sequence shown here is derived from an EMBL/GenBank/DDBJ whole genome shotgun (WGS) entry which is preliminary data.</text>
</comment>
<keyword evidence="4" id="KW-1185">Reference proteome</keyword>